<evidence type="ECO:0000256" key="6">
    <source>
        <dbReference type="ARBA" id="ARBA00022679"/>
    </source>
</evidence>
<evidence type="ECO:0000256" key="11">
    <source>
        <dbReference type="ARBA" id="ARBA00049375"/>
    </source>
</evidence>
<evidence type="ECO:0000256" key="12">
    <source>
        <dbReference type="ARBA" id="ARBA00049954"/>
    </source>
</evidence>
<reference evidence="16 17" key="1">
    <citation type="submission" date="2017-12" db="EMBL/GenBank/DDBJ databases">
        <title>Sequencing the genomes of 1000 Actinobacteria strains.</title>
        <authorList>
            <person name="Klenk H.-P."/>
        </authorList>
    </citation>
    <scope>NUCLEOTIDE SEQUENCE [LARGE SCALE GENOMIC DNA]</scope>
    <source>
        <strain evidence="16 17">DSM 12806</strain>
    </source>
</reference>
<proteinExistence type="inferred from homology"/>
<comment type="subcellular location">
    <subcellularLocation>
        <location evidence="13">Cytoplasm</location>
    </subcellularLocation>
</comment>
<dbReference type="PANTHER" id="PTHR20861">
    <property type="entry name" value="HOMOSERINE/4-DIPHOSPHOCYTIDYL-2-C-METHYL-D-ERYTHRITOL KINASE"/>
    <property type="match status" value="1"/>
</dbReference>
<dbReference type="InterPro" id="IPR020568">
    <property type="entry name" value="Ribosomal_Su5_D2-typ_SF"/>
</dbReference>
<evidence type="ECO:0000259" key="14">
    <source>
        <dbReference type="Pfam" id="PF00288"/>
    </source>
</evidence>
<dbReference type="PANTHER" id="PTHR20861:SF1">
    <property type="entry name" value="HOMOSERINE KINASE"/>
    <property type="match status" value="1"/>
</dbReference>
<dbReference type="GO" id="GO:0005524">
    <property type="term" value="F:ATP binding"/>
    <property type="evidence" value="ECO:0007669"/>
    <property type="project" value="UniProtKB-UniRule"/>
</dbReference>
<dbReference type="SUPFAM" id="SSF55060">
    <property type="entry name" value="GHMP Kinase, C-terminal domain"/>
    <property type="match status" value="1"/>
</dbReference>
<comment type="catalytic activity">
    <reaction evidence="11 13">
        <text>L-homoserine + ATP = O-phospho-L-homoserine + ADP + H(+)</text>
        <dbReference type="Rhea" id="RHEA:13985"/>
        <dbReference type="ChEBI" id="CHEBI:15378"/>
        <dbReference type="ChEBI" id="CHEBI:30616"/>
        <dbReference type="ChEBI" id="CHEBI:57476"/>
        <dbReference type="ChEBI" id="CHEBI:57590"/>
        <dbReference type="ChEBI" id="CHEBI:456216"/>
        <dbReference type="EC" id="2.7.1.39"/>
    </reaction>
</comment>
<evidence type="ECO:0000313" key="16">
    <source>
        <dbReference type="EMBL" id="PKW26053.1"/>
    </source>
</evidence>
<keyword evidence="17" id="KW-1185">Reference proteome</keyword>
<dbReference type="HAMAP" id="MF_00384">
    <property type="entry name" value="Homoser_kinase"/>
    <property type="match status" value="1"/>
</dbReference>
<evidence type="ECO:0000256" key="4">
    <source>
        <dbReference type="ARBA" id="ARBA00017858"/>
    </source>
</evidence>
<dbReference type="Pfam" id="PF08544">
    <property type="entry name" value="GHMP_kinases_C"/>
    <property type="match status" value="1"/>
</dbReference>
<dbReference type="PRINTS" id="PR00958">
    <property type="entry name" value="HOMSERKINASE"/>
</dbReference>
<evidence type="ECO:0000259" key="15">
    <source>
        <dbReference type="Pfam" id="PF08544"/>
    </source>
</evidence>
<feature type="domain" description="GHMP kinase N-terminal" evidence="14">
    <location>
        <begin position="68"/>
        <end position="157"/>
    </location>
</feature>
<evidence type="ECO:0000313" key="17">
    <source>
        <dbReference type="Proteomes" id="UP000233781"/>
    </source>
</evidence>
<dbReference type="AlphaFoldDB" id="A0A2N3YGT0"/>
<comment type="similarity">
    <text evidence="2 13">Belongs to the GHMP kinase family. Homoserine kinase subfamily.</text>
</comment>
<dbReference type="InterPro" id="IPR014721">
    <property type="entry name" value="Ribsml_uS5_D2-typ_fold_subgr"/>
</dbReference>
<keyword evidence="13" id="KW-0963">Cytoplasm</keyword>
<evidence type="ECO:0000256" key="7">
    <source>
        <dbReference type="ARBA" id="ARBA00022697"/>
    </source>
</evidence>
<gene>
    <name evidence="13" type="primary">thrB</name>
    <name evidence="16" type="ORF">ATL31_0857</name>
</gene>
<comment type="pathway">
    <text evidence="1 13">Amino-acid biosynthesis; L-threonine biosynthesis; L-threonine from L-aspartate: step 4/5.</text>
</comment>
<dbReference type="InterPro" id="IPR000870">
    <property type="entry name" value="Homoserine_kinase"/>
</dbReference>
<evidence type="ECO:0000256" key="13">
    <source>
        <dbReference type="HAMAP-Rule" id="MF_00384"/>
    </source>
</evidence>
<organism evidence="16 17">
    <name type="scientific">Phycicoccus duodecadis</name>
    <dbReference type="NCBI Taxonomy" id="173053"/>
    <lineage>
        <taxon>Bacteria</taxon>
        <taxon>Bacillati</taxon>
        <taxon>Actinomycetota</taxon>
        <taxon>Actinomycetes</taxon>
        <taxon>Micrococcales</taxon>
        <taxon>Intrasporangiaceae</taxon>
        <taxon>Phycicoccus</taxon>
    </lineage>
</organism>
<dbReference type="OrthoDB" id="9769912at2"/>
<dbReference type="PROSITE" id="PS00627">
    <property type="entry name" value="GHMP_KINASES_ATP"/>
    <property type="match status" value="1"/>
</dbReference>
<dbReference type="NCBIfam" id="TIGR00191">
    <property type="entry name" value="thrB"/>
    <property type="match status" value="1"/>
</dbReference>
<dbReference type="InterPro" id="IPR006204">
    <property type="entry name" value="GHMP_kinase_N_dom"/>
</dbReference>
<dbReference type="SUPFAM" id="SSF54211">
    <property type="entry name" value="Ribosomal protein S5 domain 2-like"/>
    <property type="match status" value="1"/>
</dbReference>
<dbReference type="EC" id="2.7.1.39" evidence="3 13"/>
<dbReference type="RefSeq" id="WP_101394684.1">
    <property type="nucleotide sequence ID" value="NZ_PJNE01000001.1"/>
</dbReference>
<evidence type="ECO:0000256" key="3">
    <source>
        <dbReference type="ARBA" id="ARBA00012078"/>
    </source>
</evidence>
<keyword evidence="6 13" id="KW-0808">Transferase</keyword>
<comment type="function">
    <text evidence="12 13">Catalyzes the ATP-dependent phosphorylation of L-homoserine to L-homoserine phosphate.</text>
</comment>
<dbReference type="Gene3D" id="3.30.70.890">
    <property type="entry name" value="GHMP kinase, C-terminal domain"/>
    <property type="match status" value="1"/>
</dbReference>
<dbReference type="InterPro" id="IPR013750">
    <property type="entry name" value="GHMP_kinase_C_dom"/>
</dbReference>
<evidence type="ECO:0000256" key="1">
    <source>
        <dbReference type="ARBA" id="ARBA00005015"/>
    </source>
</evidence>
<feature type="domain" description="GHMP kinase C-terminal" evidence="15">
    <location>
        <begin position="223"/>
        <end position="290"/>
    </location>
</feature>
<dbReference type="Proteomes" id="UP000233781">
    <property type="component" value="Unassembled WGS sequence"/>
</dbReference>
<dbReference type="GO" id="GO:0005737">
    <property type="term" value="C:cytoplasm"/>
    <property type="evidence" value="ECO:0007669"/>
    <property type="project" value="UniProtKB-SubCell"/>
</dbReference>
<evidence type="ECO:0000256" key="9">
    <source>
        <dbReference type="ARBA" id="ARBA00022777"/>
    </source>
</evidence>
<dbReference type="PIRSF" id="PIRSF000676">
    <property type="entry name" value="Homoser_kin"/>
    <property type="match status" value="1"/>
</dbReference>
<dbReference type="InterPro" id="IPR006203">
    <property type="entry name" value="GHMP_knse_ATP-bd_CS"/>
</dbReference>
<keyword evidence="10 13" id="KW-0067">ATP-binding</keyword>
<dbReference type="GO" id="GO:0004413">
    <property type="term" value="F:homoserine kinase activity"/>
    <property type="evidence" value="ECO:0007669"/>
    <property type="project" value="UniProtKB-UniRule"/>
</dbReference>
<keyword evidence="5 13" id="KW-0028">Amino-acid biosynthesis</keyword>
<evidence type="ECO:0000256" key="8">
    <source>
        <dbReference type="ARBA" id="ARBA00022741"/>
    </source>
</evidence>
<keyword evidence="9 13" id="KW-0418">Kinase</keyword>
<keyword evidence="7 13" id="KW-0791">Threonine biosynthesis</keyword>
<dbReference type="UniPathway" id="UPA00050">
    <property type="reaction ID" value="UER00064"/>
</dbReference>
<name>A0A2N3YGT0_9MICO</name>
<sequence>MSAVLPVGASVRVRVPASSANLGPGFDSVGCALGLWDECTATVVAEPGLVVTVEGEGAGAVPLDDSHLVVRAMRAAWADLGVPTPSGLRLACRNAVPHGRGMGSSATAIVTGIVAAQALADIGAGRTDGEVDLAFTNDLAARLEGHPDNASASIFGGVTLSWTGGDGRTSTVRLPVHPGIAPVVLAPQTQLSTARARSVLPQQVRLADAAANSARAALLTHAVTSAPAYLLEATRDWLHQEARRPSYPASMALVDRLRTGGHAAAISGAGPSVIVLATAATVEVVRSHAPAGWRALAPGIPPGGAQVEVLAGG</sequence>
<dbReference type="EMBL" id="PJNE01000001">
    <property type="protein sequence ID" value="PKW26053.1"/>
    <property type="molecule type" value="Genomic_DNA"/>
</dbReference>
<accession>A0A2N3YGT0</accession>
<evidence type="ECO:0000256" key="5">
    <source>
        <dbReference type="ARBA" id="ARBA00022605"/>
    </source>
</evidence>
<evidence type="ECO:0000256" key="2">
    <source>
        <dbReference type="ARBA" id="ARBA00007370"/>
    </source>
</evidence>
<keyword evidence="8 13" id="KW-0547">Nucleotide-binding</keyword>
<feature type="binding site" evidence="13">
    <location>
        <begin position="97"/>
        <end position="107"/>
    </location>
    <ligand>
        <name>ATP</name>
        <dbReference type="ChEBI" id="CHEBI:30616"/>
    </ligand>
</feature>
<protein>
    <recommendedName>
        <fullName evidence="4 13">Homoserine kinase</fullName>
        <shortName evidence="13">HK</shortName>
        <shortName evidence="13">HSK</shortName>
        <ecNumber evidence="3 13">2.7.1.39</ecNumber>
    </recommendedName>
</protein>
<dbReference type="GO" id="GO:0009088">
    <property type="term" value="P:threonine biosynthetic process"/>
    <property type="evidence" value="ECO:0007669"/>
    <property type="project" value="UniProtKB-UniRule"/>
</dbReference>
<dbReference type="Gene3D" id="3.30.230.10">
    <property type="match status" value="1"/>
</dbReference>
<comment type="caution">
    <text evidence="16">The sequence shown here is derived from an EMBL/GenBank/DDBJ whole genome shotgun (WGS) entry which is preliminary data.</text>
</comment>
<dbReference type="Pfam" id="PF00288">
    <property type="entry name" value="GHMP_kinases_N"/>
    <property type="match status" value="1"/>
</dbReference>
<dbReference type="InterPro" id="IPR036554">
    <property type="entry name" value="GHMP_kinase_C_sf"/>
</dbReference>
<evidence type="ECO:0000256" key="10">
    <source>
        <dbReference type="ARBA" id="ARBA00022840"/>
    </source>
</evidence>